<dbReference type="Gene3D" id="3.40.50.1820">
    <property type="entry name" value="alpha/beta hydrolase"/>
    <property type="match status" value="1"/>
</dbReference>
<feature type="transmembrane region" description="Helical" evidence="1">
    <location>
        <begin position="716"/>
        <end position="734"/>
    </location>
</feature>
<evidence type="ECO:0000259" key="2">
    <source>
        <dbReference type="PROSITE" id="PS50075"/>
    </source>
</evidence>
<dbReference type="InterPro" id="IPR002656">
    <property type="entry name" value="Acyl_transf_3_dom"/>
</dbReference>
<dbReference type="GO" id="GO:0016747">
    <property type="term" value="F:acyltransferase activity, transferring groups other than amino-acyl groups"/>
    <property type="evidence" value="ECO:0007669"/>
    <property type="project" value="InterPro"/>
</dbReference>
<dbReference type="GO" id="GO:0016878">
    <property type="term" value="F:acid-thiol ligase activity"/>
    <property type="evidence" value="ECO:0007669"/>
    <property type="project" value="UniProtKB-ARBA"/>
</dbReference>
<dbReference type="RefSeq" id="WP_109695461.1">
    <property type="nucleotide sequence ID" value="NZ_QGDD01000007.1"/>
</dbReference>
<feature type="domain" description="Carrier" evidence="2">
    <location>
        <begin position="470"/>
        <end position="545"/>
    </location>
</feature>
<dbReference type="Pfam" id="PF00501">
    <property type="entry name" value="AMP-binding"/>
    <property type="match status" value="1"/>
</dbReference>
<dbReference type="PROSITE" id="PS50075">
    <property type="entry name" value="CARRIER"/>
    <property type="match status" value="1"/>
</dbReference>
<keyword evidence="1" id="KW-0812">Transmembrane</keyword>
<feature type="transmembrane region" description="Helical" evidence="1">
    <location>
        <begin position="617"/>
        <end position="637"/>
    </location>
</feature>
<dbReference type="InterPro" id="IPR042099">
    <property type="entry name" value="ANL_N_sf"/>
</dbReference>
<dbReference type="PANTHER" id="PTHR43767:SF1">
    <property type="entry name" value="NONRIBOSOMAL PEPTIDE SYNTHASE PES1 (EUROFUNG)-RELATED"/>
    <property type="match status" value="1"/>
</dbReference>
<feature type="transmembrane region" description="Helical" evidence="1">
    <location>
        <begin position="657"/>
        <end position="678"/>
    </location>
</feature>
<reference evidence="3 4" key="1">
    <citation type="submission" date="2018-05" db="EMBL/GenBank/DDBJ databases">
        <title>Nocardioides silvaticus genome.</title>
        <authorList>
            <person name="Li C."/>
            <person name="Wang G."/>
        </authorList>
    </citation>
    <scope>NUCLEOTIDE SEQUENCE [LARGE SCALE GENOMIC DNA]</scope>
    <source>
        <strain evidence="3 4">CCTCC AB 2018079</strain>
    </source>
</reference>
<feature type="transmembrane region" description="Helical" evidence="1">
    <location>
        <begin position="573"/>
        <end position="596"/>
    </location>
</feature>
<dbReference type="Proteomes" id="UP000245507">
    <property type="component" value="Unassembled WGS sequence"/>
</dbReference>
<dbReference type="InterPro" id="IPR029058">
    <property type="entry name" value="AB_hydrolase_fold"/>
</dbReference>
<dbReference type="Gene3D" id="3.30.300.30">
    <property type="match status" value="1"/>
</dbReference>
<keyword evidence="1" id="KW-0472">Membrane</keyword>
<name>A0A316TQY5_9ACTN</name>
<dbReference type="InterPro" id="IPR045851">
    <property type="entry name" value="AMP-bd_C_sf"/>
</dbReference>
<dbReference type="Pfam" id="PF01757">
    <property type="entry name" value="Acyl_transf_3"/>
    <property type="match status" value="1"/>
</dbReference>
<organism evidence="3 4">
    <name type="scientific">Nocardioides silvaticus</name>
    <dbReference type="NCBI Taxonomy" id="2201891"/>
    <lineage>
        <taxon>Bacteria</taxon>
        <taxon>Bacillati</taxon>
        <taxon>Actinomycetota</taxon>
        <taxon>Actinomycetes</taxon>
        <taxon>Propionibacteriales</taxon>
        <taxon>Nocardioidaceae</taxon>
        <taxon>Nocardioides</taxon>
    </lineage>
</organism>
<keyword evidence="4" id="KW-1185">Reference proteome</keyword>
<dbReference type="PANTHER" id="PTHR43767">
    <property type="entry name" value="LONG-CHAIN-FATTY-ACID--COA LIGASE"/>
    <property type="match status" value="1"/>
</dbReference>
<dbReference type="SUPFAM" id="SSF56801">
    <property type="entry name" value="Acetyl-CoA synthetase-like"/>
    <property type="match status" value="1"/>
</dbReference>
<accession>A0A316TQY5</accession>
<dbReference type="InterPro" id="IPR009081">
    <property type="entry name" value="PP-bd_ACP"/>
</dbReference>
<dbReference type="InterPro" id="IPR036736">
    <property type="entry name" value="ACP-like_sf"/>
</dbReference>
<dbReference type="SUPFAM" id="SSF47336">
    <property type="entry name" value="ACP-like"/>
    <property type="match status" value="1"/>
</dbReference>
<protein>
    <submittedName>
        <fullName evidence="3">AMP-dependent synthetase</fullName>
    </submittedName>
</protein>
<sequence>MTPPQPLGALDRATRLRAGVGFASDLGRHSGNAALVVGTAGVTQVLTYDDLAALVAQARARLAPTQQLVGLVPEPTIEFVVAYLAALADGHTVLLGRDPVLARAYGASTTWEDGGFVPTGRPEPELHPELRLLLSTSGSTGSPKLVRLSRTNLESNAEAIASYLGLAADDRAITTLPLDYCFGLSVLHSHLAVGASVVLTDRSVAERELWDLAAVTGATTFAGVPYTFDLLEVAGWPDLPTLRRVTQAGGRLAPDRVRALAERGQREGWDLFVMYGQTEATARMAYLPPELAATHPGAIGRPIPGGSFRIDPVDGLPDGAGELVYRGPNVMMGYAHGTADLALGPELDELRTGDLARQGTDGLFEVIGRRSRFAKLFGQRIDLDRVETLLTLGDHEVACAESAEAARLVVALAGEPDAVALEEVATMAAAATGLPQHAVAVVPVAEVPRLPNGKVDHAAVGRLEPHRVGTVEVSPTASLTALYGAVLRRAAVTPEDSFAGLGGDSLSYVELALRLERRLGTLPPDWPDRSIADLAALADLSADHPRSRWVRLDTGIFLRAAAIVMIVGSHTNLFVLLGGAHVLLGVAGANFARFHLTDGGTDRRDRRRNLVRSIARIAVPTSLWVAAVCLLTSQYGWRNVLLLNDALGSHGWREPAWHFWFIEVLVYLMVVAGLLTAVRRVAAWERRSPYWFAVVLFVATLAPRFWATATEYDGDLIHSSTFVAWLFVGGWAATRARHHGHRLLLSALLVAGTAGFCGDPTREATIVLGLLLLVWVPTVPWPRAAIGLVGQVASASLYVYLTHWQVYPHLEHRWPLGGLLASLVVGVAAWRLVDLVSDRGRRLRPSLRIFPTHRTPARSHSKDAR</sequence>
<gene>
    <name evidence="3" type="ORF">DJ010_15790</name>
</gene>
<dbReference type="Gene3D" id="3.40.50.12780">
    <property type="entry name" value="N-terminal domain of ligase-like"/>
    <property type="match status" value="1"/>
</dbReference>
<keyword evidence="1" id="KW-1133">Transmembrane helix</keyword>
<feature type="transmembrane region" description="Helical" evidence="1">
    <location>
        <begin position="813"/>
        <end position="833"/>
    </location>
</feature>
<proteinExistence type="predicted"/>
<evidence type="ECO:0000256" key="1">
    <source>
        <dbReference type="SAM" id="Phobius"/>
    </source>
</evidence>
<comment type="caution">
    <text evidence="3">The sequence shown here is derived from an EMBL/GenBank/DDBJ whole genome shotgun (WGS) entry which is preliminary data.</text>
</comment>
<feature type="transmembrane region" description="Helical" evidence="1">
    <location>
        <begin position="764"/>
        <end position="781"/>
    </location>
</feature>
<dbReference type="EMBL" id="QGDD01000007">
    <property type="protein sequence ID" value="PWN01996.1"/>
    <property type="molecule type" value="Genomic_DNA"/>
</dbReference>
<dbReference type="InterPro" id="IPR050237">
    <property type="entry name" value="ATP-dep_AMP-bd_enzyme"/>
</dbReference>
<dbReference type="InterPro" id="IPR000873">
    <property type="entry name" value="AMP-dep_synth/lig_dom"/>
</dbReference>
<feature type="transmembrane region" description="Helical" evidence="1">
    <location>
        <begin position="690"/>
        <end position="710"/>
    </location>
</feature>
<evidence type="ECO:0000313" key="4">
    <source>
        <dbReference type="Proteomes" id="UP000245507"/>
    </source>
</evidence>
<evidence type="ECO:0000313" key="3">
    <source>
        <dbReference type="EMBL" id="PWN01996.1"/>
    </source>
</evidence>
<dbReference type="AlphaFoldDB" id="A0A316TQY5"/>
<dbReference type="Pfam" id="PF00550">
    <property type="entry name" value="PP-binding"/>
    <property type="match status" value="1"/>
</dbReference>
<dbReference type="OrthoDB" id="8445630at2"/>